<accession>A0A0A9BVD6</accession>
<name>A0A0A9BVD6_ARUDO</name>
<sequence>MTVFCNKVDNNRVKDLMVMCFTNSDECNSAILKLVCMFHYNFNQFA</sequence>
<evidence type="ECO:0000313" key="1">
    <source>
        <dbReference type="EMBL" id="JAD66148.1"/>
    </source>
</evidence>
<organism evidence="1">
    <name type="scientific">Arundo donax</name>
    <name type="common">Giant reed</name>
    <name type="synonym">Donax arundinaceus</name>
    <dbReference type="NCBI Taxonomy" id="35708"/>
    <lineage>
        <taxon>Eukaryota</taxon>
        <taxon>Viridiplantae</taxon>
        <taxon>Streptophyta</taxon>
        <taxon>Embryophyta</taxon>
        <taxon>Tracheophyta</taxon>
        <taxon>Spermatophyta</taxon>
        <taxon>Magnoliopsida</taxon>
        <taxon>Liliopsida</taxon>
        <taxon>Poales</taxon>
        <taxon>Poaceae</taxon>
        <taxon>PACMAD clade</taxon>
        <taxon>Arundinoideae</taxon>
        <taxon>Arundineae</taxon>
        <taxon>Arundo</taxon>
    </lineage>
</organism>
<dbReference type="EMBL" id="GBRH01231747">
    <property type="protein sequence ID" value="JAD66148.1"/>
    <property type="molecule type" value="Transcribed_RNA"/>
</dbReference>
<dbReference type="AlphaFoldDB" id="A0A0A9BVD6"/>
<reference evidence="1" key="1">
    <citation type="submission" date="2014-09" db="EMBL/GenBank/DDBJ databases">
        <authorList>
            <person name="Magalhaes I.L.F."/>
            <person name="Oliveira U."/>
            <person name="Santos F.R."/>
            <person name="Vidigal T.H.D.A."/>
            <person name="Brescovit A.D."/>
            <person name="Santos A.J."/>
        </authorList>
    </citation>
    <scope>NUCLEOTIDE SEQUENCE</scope>
    <source>
        <tissue evidence="1">Shoot tissue taken approximately 20 cm above the soil surface</tissue>
    </source>
</reference>
<reference evidence="1" key="2">
    <citation type="journal article" date="2015" name="Data Brief">
        <title>Shoot transcriptome of the giant reed, Arundo donax.</title>
        <authorList>
            <person name="Barrero R.A."/>
            <person name="Guerrero F.D."/>
            <person name="Moolhuijzen P."/>
            <person name="Goolsby J.A."/>
            <person name="Tidwell J."/>
            <person name="Bellgard S.E."/>
            <person name="Bellgard M.I."/>
        </authorList>
    </citation>
    <scope>NUCLEOTIDE SEQUENCE</scope>
    <source>
        <tissue evidence="1">Shoot tissue taken approximately 20 cm above the soil surface</tissue>
    </source>
</reference>
<proteinExistence type="predicted"/>
<protein>
    <submittedName>
        <fullName evidence="1">Uncharacterized protein</fullName>
    </submittedName>
</protein>